<dbReference type="Pfam" id="PF00665">
    <property type="entry name" value="rve"/>
    <property type="match status" value="1"/>
</dbReference>
<dbReference type="SUPFAM" id="SSF53098">
    <property type="entry name" value="Ribonuclease H-like"/>
    <property type="match status" value="1"/>
</dbReference>
<dbReference type="PANTHER" id="PTHR46585">
    <property type="entry name" value="INTEGRASE CORE DOMAIN CONTAINING PROTEIN"/>
    <property type="match status" value="1"/>
</dbReference>
<dbReference type="OrthoDB" id="6408700at2759"/>
<feature type="domain" description="Chromo" evidence="2">
    <location>
        <begin position="354"/>
        <end position="385"/>
    </location>
</feature>
<accession>A0A2G8JCA9</accession>
<keyword evidence="1" id="KW-1133">Transmembrane helix</keyword>
<evidence type="ECO:0000259" key="3">
    <source>
        <dbReference type="PROSITE" id="PS50994"/>
    </source>
</evidence>
<dbReference type="SMART" id="SM00298">
    <property type="entry name" value="CHROMO"/>
    <property type="match status" value="1"/>
</dbReference>
<keyword evidence="5" id="KW-1185">Reference proteome</keyword>
<dbReference type="InterPro" id="IPR016197">
    <property type="entry name" value="Chromo-like_dom_sf"/>
</dbReference>
<organism evidence="4 5">
    <name type="scientific">Stichopus japonicus</name>
    <name type="common">Sea cucumber</name>
    <dbReference type="NCBI Taxonomy" id="307972"/>
    <lineage>
        <taxon>Eukaryota</taxon>
        <taxon>Metazoa</taxon>
        <taxon>Echinodermata</taxon>
        <taxon>Eleutherozoa</taxon>
        <taxon>Echinozoa</taxon>
        <taxon>Holothuroidea</taxon>
        <taxon>Aspidochirotacea</taxon>
        <taxon>Aspidochirotida</taxon>
        <taxon>Stichopodidae</taxon>
        <taxon>Apostichopus</taxon>
    </lineage>
</organism>
<evidence type="ECO:0000313" key="5">
    <source>
        <dbReference type="Proteomes" id="UP000230750"/>
    </source>
</evidence>
<dbReference type="Gene3D" id="2.40.50.40">
    <property type="match status" value="1"/>
</dbReference>
<dbReference type="InterPro" id="IPR023780">
    <property type="entry name" value="Chromo_domain"/>
</dbReference>
<evidence type="ECO:0000256" key="1">
    <source>
        <dbReference type="SAM" id="Phobius"/>
    </source>
</evidence>
<evidence type="ECO:0000259" key="2">
    <source>
        <dbReference type="PROSITE" id="PS50013"/>
    </source>
</evidence>
<dbReference type="PANTHER" id="PTHR46585:SF1">
    <property type="entry name" value="CHROMO DOMAIN-CONTAINING PROTEIN"/>
    <property type="match status" value="1"/>
</dbReference>
<dbReference type="InterPro" id="IPR001584">
    <property type="entry name" value="Integrase_cat-core"/>
</dbReference>
<dbReference type="GO" id="GO:0015074">
    <property type="term" value="P:DNA integration"/>
    <property type="evidence" value="ECO:0007669"/>
    <property type="project" value="InterPro"/>
</dbReference>
<keyword evidence="1" id="KW-0472">Membrane</keyword>
<proteinExistence type="predicted"/>
<dbReference type="Pfam" id="PF00385">
    <property type="entry name" value="Chromo"/>
    <property type="match status" value="1"/>
</dbReference>
<dbReference type="PROSITE" id="PS50994">
    <property type="entry name" value="INTEGRASE"/>
    <property type="match status" value="1"/>
</dbReference>
<evidence type="ECO:0008006" key="6">
    <source>
        <dbReference type="Google" id="ProtNLM"/>
    </source>
</evidence>
<dbReference type="InterPro" id="IPR000953">
    <property type="entry name" value="Chromo/chromo_shadow_dom"/>
</dbReference>
<feature type="domain" description="Integrase catalytic" evidence="3">
    <location>
        <begin position="92"/>
        <end position="261"/>
    </location>
</feature>
<dbReference type="AlphaFoldDB" id="A0A2G8JCA9"/>
<dbReference type="GO" id="GO:0003676">
    <property type="term" value="F:nucleic acid binding"/>
    <property type="evidence" value="ECO:0007669"/>
    <property type="project" value="InterPro"/>
</dbReference>
<dbReference type="Gene3D" id="3.30.420.10">
    <property type="entry name" value="Ribonuclease H-like superfamily/Ribonuclease H"/>
    <property type="match status" value="1"/>
</dbReference>
<dbReference type="InterPro" id="IPR012337">
    <property type="entry name" value="RNaseH-like_sf"/>
</dbReference>
<dbReference type="SUPFAM" id="SSF54160">
    <property type="entry name" value="Chromo domain-like"/>
    <property type="match status" value="1"/>
</dbReference>
<dbReference type="PROSITE" id="PS50013">
    <property type="entry name" value="CHROMO_2"/>
    <property type="match status" value="1"/>
</dbReference>
<sequence length="395" mass="46807">MDSCWPLNSLKILLIYDTLFVSLLVVVARFISITRMEDYLADVYYTPSHPSAFGGVEAVHRAAKEDNKRISRREIRNWLRGRETYTLHKPLRRRFPRNRVIVSGIDSQWQADLVDVSAFSRINRGHKYILTCIDVFSKFAWARPLKKKKGDGIVRAFQSIFREKNRRPKKLQTDKGGEFLNKTVQTFLKSNRIQYFTTNNETKASIVERFNRTLKSKMWRFFTAKGTRRYVDVLQDFMKGYNGSYHRSIGMAPETVTKLNQETVWHNLYGTGTEMLSEMPTFRFGVGDPVRISMATRPFRKSYLPNGRTKYYHHRKRIARTPPVYELKDYNQDNIEGHFYEQELQRISKADHTYRIEKVLRRRTRGGRKQYFVKWKGYPTKFNSWVSDVFNLKNI</sequence>
<evidence type="ECO:0000313" key="4">
    <source>
        <dbReference type="EMBL" id="PIK33372.1"/>
    </source>
</evidence>
<dbReference type="Proteomes" id="UP000230750">
    <property type="component" value="Unassembled WGS sequence"/>
</dbReference>
<dbReference type="InterPro" id="IPR036397">
    <property type="entry name" value="RNaseH_sf"/>
</dbReference>
<gene>
    <name evidence="4" type="ORF">BSL78_29815</name>
</gene>
<dbReference type="CDD" id="cd00024">
    <property type="entry name" value="CD_CSD"/>
    <property type="match status" value="1"/>
</dbReference>
<name>A0A2G8JCA9_STIJA</name>
<keyword evidence="1" id="KW-0812">Transmembrane</keyword>
<dbReference type="EMBL" id="MRZV01002596">
    <property type="protein sequence ID" value="PIK33372.1"/>
    <property type="molecule type" value="Genomic_DNA"/>
</dbReference>
<protein>
    <recommendedName>
        <fullName evidence="6">Integrase catalytic domain-containing protein</fullName>
    </recommendedName>
</protein>
<reference evidence="4 5" key="1">
    <citation type="journal article" date="2017" name="PLoS Biol.">
        <title>The sea cucumber genome provides insights into morphological evolution and visceral regeneration.</title>
        <authorList>
            <person name="Zhang X."/>
            <person name="Sun L."/>
            <person name="Yuan J."/>
            <person name="Sun Y."/>
            <person name="Gao Y."/>
            <person name="Zhang L."/>
            <person name="Li S."/>
            <person name="Dai H."/>
            <person name="Hamel J.F."/>
            <person name="Liu C."/>
            <person name="Yu Y."/>
            <person name="Liu S."/>
            <person name="Lin W."/>
            <person name="Guo K."/>
            <person name="Jin S."/>
            <person name="Xu P."/>
            <person name="Storey K.B."/>
            <person name="Huan P."/>
            <person name="Zhang T."/>
            <person name="Zhou Y."/>
            <person name="Zhang J."/>
            <person name="Lin C."/>
            <person name="Li X."/>
            <person name="Xing L."/>
            <person name="Huo D."/>
            <person name="Sun M."/>
            <person name="Wang L."/>
            <person name="Mercier A."/>
            <person name="Li F."/>
            <person name="Yang H."/>
            <person name="Xiang J."/>
        </authorList>
    </citation>
    <scope>NUCLEOTIDE SEQUENCE [LARGE SCALE GENOMIC DNA]</scope>
    <source>
        <strain evidence="4">Shaxun</strain>
        <tissue evidence="4">Muscle</tissue>
    </source>
</reference>
<comment type="caution">
    <text evidence="4">The sequence shown here is derived from an EMBL/GenBank/DDBJ whole genome shotgun (WGS) entry which is preliminary data.</text>
</comment>
<feature type="transmembrane region" description="Helical" evidence="1">
    <location>
        <begin position="12"/>
        <end position="31"/>
    </location>
</feature>